<feature type="DNA-binding region" description="H-T-H motif" evidence="2">
    <location>
        <begin position="33"/>
        <end position="52"/>
    </location>
</feature>
<dbReference type="SUPFAM" id="SSF46689">
    <property type="entry name" value="Homeodomain-like"/>
    <property type="match status" value="1"/>
</dbReference>
<name>A0AAE3DHT6_9FIRM</name>
<evidence type="ECO:0000256" key="1">
    <source>
        <dbReference type="ARBA" id="ARBA00023125"/>
    </source>
</evidence>
<dbReference type="PANTHER" id="PTHR43479">
    <property type="entry name" value="ACREF/ENVCD OPERON REPRESSOR-RELATED"/>
    <property type="match status" value="1"/>
</dbReference>
<evidence type="ECO:0000313" key="5">
    <source>
        <dbReference type="Proteomes" id="UP001199424"/>
    </source>
</evidence>
<dbReference type="InterPro" id="IPR009057">
    <property type="entry name" value="Homeodomain-like_sf"/>
</dbReference>
<dbReference type="InterPro" id="IPR001647">
    <property type="entry name" value="HTH_TetR"/>
</dbReference>
<dbReference type="GO" id="GO:0003677">
    <property type="term" value="F:DNA binding"/>
    <property type="evidence" value="ECO:0007669"/>
    <property type="project" value="UniProtKB-UniRule"/>
</dbReference>
<evidence type="ECO:0000313" key="4">
    <source>
        <dbReference type="EMBL" id="MCC2137133.1"/>
    </source>
</evidence>
<reference evidence="4" key="1">
    <citation type="submission" date="2021-10" db="EMBL/GenBank/DDBJ databases">
        <title>Anaerobic single-cell dispensing facilitates the cultivation of human gut bacteria.</title>
        <authorList>
            <person name="Afrizal A."/>
        </authorList>
    </citation>
    <scope>NUCLEOTIDE SEQUENCE</scope>
    <source>
        <strain evidence="4">CLA-AA-H250</strain>
    </source>
</reference>
<keyword evidence="5" id="KW-1185">Reference proteome</keyword>
<organism evidence="4 5">
    <name type="scientific">Hominenteromicrobium mulieris</name>
    <dbReference type="NCBI Taxonomy" id="2885357"/>
    <lineage>
        <taxon>Bacteria</taxon>
        <taxon>Bacillati</taxon>
        <taxon>Bacillota</taxon>
        <taxon>Clostridia</taxon>
        <taxon>Eubacteriales</taxon>
        <taxon>Oscillospiraceae</taxon>
        <taxon>Hominenteromicrobium</taxon>
    </lineage>
</organism>
<sequence>MNTKKNERFAETDRRIRKAFTKMVLNKKTNQISVREICEATGINRSSFYLHYADIPALITAIVEEKWTESVERIHEEMHGDPNIFSEAYVAATLREAKRDRAFYRAYFEKFGTAELEKGYQTLFENVFKPFFRRLGIESERCMEYHFEFVKAGYFAVTRKWLLYGCPETPEEMAKIIKRSMAAIPDDLPPVPDELFI</sequence>
<dbReference type="Pfam" id="PF14278">
    <property type="entry name" value="TetR_C_8"/>
    <property type="match status" value="1"/>
</dbReference>
<proteinExistence type="predicted"/>
<accession>A0AAE3DHT6</accession>
<dbReference type="Proteomes" id="UP001199424">
    <property type="component" value="Unassembled WGS sequence"/>
</dbReference>
<dbReference type="AlphaFoldDB" id="A0AAE3DHT6"/>
<comment type="caution">
    <text evidence="4">The sequence shown here is derived from an EMBL/GenBank/DDBJ whole genome shotgun (WGS) entry which is preliminary data.</text>
</comment>
<feature type="domain" description="HTH tetR-type" evidence="3">
    <location>
        <begin position="10"/>
        <end position="70"/>
    </location>
</feature>
<dbReference type="Gene3D" id="1.10.357.10">
    <property type="entry name" value="Tetracycline Repressor, domain 2"/>
    <property type="match status" value="1"/>
</dbReference>
<dbReference type="PROSITE" id="PS50977">
    <property type="entry name" value="HTH_TETR_2"/>
    <property type="match status" value="1"/>
</dbReference>
<protein>
    <submittedName>
        <fullName evidence="4">TetR/AcrR family transcriptional regulator</fullName>
    </submittedName>
</protein>
<gene>
    <name evidence="4" type="ORF">LKD31_08900</name>
</gene>
<dbReference type="RefSeq" id="WP_308449426.1">
    <property type="nucleotide sequence ID" value="NZ_JAJEQC010000008.1"/>
</dbReference>
<dbReference type="InterPro" id="IPR039532">
    <property type="entry name" value="TetR_C_Firmicutes"/>
</dbReference>
<dbReference type="PANTHER" id="PTHR43479:SF7">
    <property type="entry name" value="TETR-FAMILY TRANSCRIPTIONAL REGULATOR"/>
    <property type="match status" value="1"/>
</dbReference>
<evidence type="ECO:0000256" key="2">
    <source>
        <dbReference type="PROSITE-ProRule" id="PRU00335"/>
    </source>
</evidence>
<dbReference type="EMBL" id="JAJEQC010000008">
    <property type="protein sequence ID" value="MCC2137133.1"/>
    <property type="molecule type" value="Genomic_DNA"/>
</dbReference>
<evidence type="ECO:0000259" key="3">
    <source>
        <dbReference type="PROSITE" id="PS50977"/>
    </source>
</evidence>
<keyword evidence="1 2" id="KW-0238">DNA-binding</keyword>
<dbReference type="InterPro" id="IPR050624">
    <property type="entry name" value="HTH-type_Tx_Regulator"/>
</dbReference>